<reference evidence="1" key="1">
    <citation type="journal article" date="2020" name="Nature">
        <title>Giant virus diversity and host interactions through global metagenomics.</title>
        <authorList>
            <person name="Schulz F."/>
            <person name="Roux S."/>
            <person name="Paez-Espino D."/>
            <person name="Jungbluth S."/>
            <person name="Walsh D.A."/>
            <person name="Denef V.J."/>
            <person name="McMahon K.D."/>
            <person name="Konstantinidis K.T."/>
            <person name="Eloe-Fadrosh E.A."/>
            <person name="Kyrpides N.C."/>
            <person name="Woyke T."/>
        </authorList>
    </citation>
    <scope>NUCLEOTIDE SEQUENCE</scope>
    <source>
        <strain evidence="1">GVMAG-M-3300023174-132</strain>
    </source>
</reference>
<protein>
    <submittedName>
        <fullName evidence="1">Uncharacterized protein</fullName>
    </submittedName>
</protein>
<dbReference type="AlphaFoldDB" id="A0A6C0DB41"/>
<proteinExistence type="predicted"/>
<organism evidence="1">
    <name type="scientific">viral metagenome</name>
    <dbReference type="NCBI Taxonomy" id="1070528"/>
    <lineage>
        <taxon>unclassified sequences</taxon>
        <taxon>metagenomes</taxon>
        <taxon>organismal metagenomes</taxon>
    </lineage>
</organism>
<sequence>MQDVLQQLWGSFHKKAGETVETKATETNAKPKPIACDKQALHDKITMDAFDGGRTADWMRSLPNAKWFGIRDTVTGHEIHAVSDRQIPMADLYLGLRLMSWMTQTQPLRWYWWDQPWVRLLPADTDPGRDHINGGWAVVGVPEVHVYRREEAHKVLLHECIHALRLDVDTVAADHSRLQFEAALGRSLWPHLGEAWTEMRAELLWAVASSPTAASATRAWIRQKRCAAGQAAQVWARIRDSTRAEDTNVFAYYILKWVLMGHELAVVLAPDASVAHWFRWWQEALPFLNAAASKKASSEKHVLALGMTCPSG</sequence>
<name>A0A6C0DB41_9ZZZZ</name>
<evidence type="ECO:0000313" key="1">
    <source>
        <dbReference type="EMBL" id="QHT13641.1"/>
    </source>
</evidence>
<dbReference type="EMBL" id="MN739575">
    <property type="protein sequence ID" value="QHT13641.1"/>
    <property type="molecule type" value="Genomic_DNA"/>
</dbReference>
<accession>A0A6C0DB41</accession>